<comment type="subcellular location">
    <subcellularLocation>
        <location evidence="1">Membrane</location>
        <topology evidence="1">Multi-pass membrane protein</topology>
    </subcellularLocation>
</comment>
<evidence type="ECO:0000256" key="1">
    <source>
        <dbReference type="ARBA" id="ARBA00004141"/>
    </source>
</evidence>
<keyword evidence="6 7" id="KW-0472">Membrane</keyword>
<feature type="domain" description="Bacterial sugar transferase" evidence="8">
    <location>
        <begin position="271"/>
        <end position="458"/>
    </location>
</feature>
<dbReference type="AlphaFoldDB" id="A0A849BMR5"/>
<dbReference type="GO" id="GO:0016020">
    <property type="term" value="C:membrane"/>
    <property type="evidence" value="ECO:0007669"/>
    <property type="project" value="UniProtKB-SubCell"/>
</dbReference>
<keyword evidence="4 7" id="KW-0812">Transmembrane</keyword>
<comment type="caution">
    <text evidence="9">The sequence shown here is derived from an EMBL/GenBank/DDBJ whole genome shotgun (WGS) entry which is preliminary data.</text>
</comment>
<evidence type="ECO:0000313" key="9">
    <source>
        <dbReference type="EMBL" id="NNH21904.1"/>
    </source>
</evidence>
<feature type="transmembrane region" description="Helical" evidence="7">
    <location>
        <begin position="70"/>
        <end position="91"/>
    </location>
</feature>
<feature type="transmembrane region" description="Helical" evidence="7">
    <location>
        <begin position="97"/>
        <end position="118"/>
    </location>
</feature>
<accession>A0A849BMR5</accession>
<keyword evidence="10" id="KW-1185">Reference proteome</keyword>
<dbReference type="Pfam" id="PF02397">
    <property type="entry name" value="Bac_transf"/>
    <property type="match status" value="1"/>
</dbReference>
<comment type="similarity">
    <text evidence="2">Belongs to the bacterial sugar transferase family.</text>
</comment>
<reference evidence="9 10" key="1">
    <citation type="submission" date="2020-05" db="EMBL/GenBank/DDBJ databases">
        <title>MicrobeNet Type strains.</title>
        <authorList>
            <person name="Nicholson A.C."/>
        </authorList>
    </citation>
    <scope>NUCLEOTIDE SEQUENCE [LARGE SCALE GENOMIC DNA]</scope>
    <source>
        <strain evidence="9 10">JCM 14547</strain>
    </source>
</reference>
<feature type="transmembrane region" description="Helical" evidence="7">
    <location>
        <begin position="273"/>
        <end position="297"/>
    </location>
</feature>
<dbReference type="InterPro" id="IPR017475">
    <property type="entry name" value="EPS_sugar_tfrase"/>
</dbReference>
<evidence type="ECO:0000256" key="7">
    <source>
        <dbReference type="SAM" id="Phobius"/>
    </source>
</evidence>
<dbReference type="EMBL" id="JABEMA010000011">
    <property type="protein sequence ID" value="NNH21904.1"/>
    <property type="molecule type" value="Genomic_DNA"/>
</dbReference>
<evidence type="ECO:0000259" key="8">
    <source>
        <dbReference type="Pfam" id="PF02397"/>
    </source>
</evidence>
<evidence type="ECO:0000256" key="5">
    <source>
        <dbReference type="ARBA" id="ARBA00022989"/>
    </source>
</evidence>
<proteinExistence type="inferred from homology"/>
<evidence type="ECO:0000256" key="2">
    <source>
        <dbReference type="ARBA" id="ARBA00006464"/>
    </source>
</evidence>
<evidence type="ECO:0000256" key="3">
    <source>
        <dbReference type="ARBA" id="ARBA00022679"/>
    </source>
</evidence>
<feature type="transmembrane region" description="Helical" evidence="7">
    <location>
        <begin position="38"/>
        <end position="58"/>
    </location>
</feature>
<sequence length="464" mass="50275">MPLVDGAAALVAALVAYAVRFGSLGSGAWWWEITHQPAWSVLLLPVLWVAAVAVMRGYETRFLFTGPEEVRRVAFAGVSVVAAVSTTAYAFDLQVARGYVVVALPAALLLTLVARYALRRRTHRLRRVGRRTATTLVVGRAEGIRDMVGQLQHAPQQGLQVVGCCTTSASLVGPGGVVEELPAPVLGGFDDVVDVVRRDGIQTVVVLPCAEMDSLRLRRLGWRLEETTADLVVAPGIAEVAGPRVAIRPVAGLPLLHLERPELRGVRALVKRVVDVAGAGLGVLALAPVLAVLALLVHRSGPGPVLFRQERVGEDGRPFDMLKFRSMVDRADERLGELMAGNEGNGVLFKMKGDPRVTPVGRVLRRYSLDELPQLFNVLRGEMSLVGPRPPLASEVERYGQDMHRRFAVKPGITGLWQVSGRSHLSAEESERLDVRYVESWSPATDAMILWKTVGSVVKGKGAY</sequence>
<organism evidence="9 10">
    <name type="scientific">Pseudokineococcus marinus</name>
    <dbReference type="NCBI Taxonomy" id="351215"/>
    <lineage>
        <taxon>Bacteria</taxon>
        <taxon>Bacillati</taxon>
        <taxon>Actinomycetota</taxon>
        <taxon>Actinomycetes</taxon>
        <taxon>Kineosporiales</taxon>
        <taxon>Kineosporiaceae</taxon>
        <taxon>Pseudokineococcus</taxon>
    </lineage>
</organism>
<dbReference type="Proteomes" id="UP000555552">
    <property type="component" value="Unassembled WGS sequence"/>
</dbReference>
<protein>
    <submittedName>
        <fullName evidence="9">Sugar transferase</fullName>
    </submittedName>
</protein>
<dbReference type="PANTHER" id="PTHR30576">
    <property type="entry name" value="COLANIC BIOSYNTHESIS UDP-GLUCOSE LIPID CARRIER TRANSFERASE"/>
    <property type="match status" value="1"/>
</dbReference>
<dbReference type="Pfam" id="PF13727">
    <property type="entry name" value="CoA_binding_3"/>
    <property type="match status" value="1"/>
</dbReference>
<evidence type="ECO:0000313" key="10">
    <source>
        <dbReference type="Proteomes" id="UP000555552"/>
    </source>
</evidence>
<dbReference type="NCBIfam" id="TIGR03025">
    <property type="entry name" value="EPS_sugtrans"/>
    <property type="match status" value="1"/>
</dbReference>
<gene>
    <name evidence="9" type="ORF">HLB09_02140</name>
</gene>
<evidence type="ECO:0000256" key="4">
    <source>
        <dbReference type="ARBA" id="ARBA00022692"/>
    </source>
</evidence>
<dbReference type="PANTHER" id="PTHR30576:SF10">
    <property type="entry name" value="SLL5057 PROTEIN"/>
    <property type="match status" value="1"/>
</dbReference>
<dbReference type="InterPro" id="IPR003362">
    <property type="entry name" value="Bact_transf"/>
</dbReference>
<dbReference type="GO" id="GO:0016780">
    <property type="term" value="F:phosphotransferase activity, for other substituted phosphate groups"/>
    <property type="evidence" value="ECO:0007669"/>
    <property type="project" value="TreeGrafter"/>
</dbReference>
<keyword evidence="3 9" id="KW-0808">Transferase</keyword>
<keyword evidence="5 7" id="KW-1133">Transmembrane helix</keyword>
<name>A0A849BMR5_9ACTN</name>
<evidence type="ECO:0000256" key="6">
    <source>
        <dbReference type="ARBA" id="ARBA00023136"/>
    </source>
</evidence>